<evidence type="ECO:0000313" key="2">
    <source>
        <dbReference type="Proteomes" id="UP000284531"/>
    </source>
</evidence>
<evidence type="ECO:0000313" key="1">
    <source>
        <dbReference type="EMBL" id="RKE04803.1"/>
    </source>
</evidence>
<dbReference type="AlphaFoldDB" id="A0A419XAL7"/>
<gene>
    <name evidence="1" type="ORF">BXY64_1831</name>
</gene>
<dbReference type="Proteomes" id="UP000284531">
    <property type="component" value="Unassembled WGS sequence"/>
</dbReference>
<protein>
    <recommendedName>
        <fullName evidence="3">DUF885 domain-containing protein</fullName>
    </recommendedName>
</protein>
<name>A0A419XAL7_9BACT</name>
<sequence>MKKLLSLVILGGIIAACAQKPDENLVMNQVAESYAKTVLEIGLYDPLYVDAYYGPKEWKTEVEQRKLDEIPSAELLKRMDELNEKVKAIDVSEKEEMLKLRKLYLLKQFVAVKARIEMLSGKKFTFNEESDALYDAVVPDFEDEHFAEIINELEKLVPGKGSLIDRLSKFQKDFVIPKDKVDAVFRAAIEESRKRTKQHITLPENENFELEYVTDKAWAGYNWYKGNNFSLIQVNIDFPILIDRAIDLASHEGYPGHHVYNSLLESNLVKKRGWVEFSVYPLFSPQSLIAEGTANYGINVVFPREERMKFEKEVLFPLAGLDTEKVDLYYQIQELTHELTYARTSAMRNYLDGKWSKEETGKWMEKYALRRAHESTFRFPETYRSYIINYNWGQDLVKEYVEKRGDVETNPDKRWEIFTHLISTPQVPTNLK</sequence>
<accession>A0A419XAL7</accession>
<comment type="caution">
    <text evidence="1">The sequence shown here is derived from an EMBL/GenBank/DDBJ whole genome shotgun (WGS) entry which is preliminary data.</text>
</comment>
<keyword evidence="2" id="KW-1185">Reference proteome</keyword>
<dbReference type="PROSITE" id="PS51257">
    <property type="entry name" value="PROKAR_LIPOPROTEIN"/>
    <property type="match status" value="1"/>
</dbReference>
<dbReference type="EMBL" id="RAPQ01000008">
    <property type="protein sequence ID" value="RKE04803.1"/>
    <property type="molecule type" value="Genomic_DNA"/>
</dbReference>
<proteinExistence type="predicted"/>
<dbReference type="RefSeq" id="WP_211334442.1">
    <property type="nucleotide sequence ID" value="NZ_RAPQ01000008.1"/>
</dbReference>
<evidence type="ECO:0008006" key="3">
    <source>
        <dbReference type="Google" id="ProtNLM"/>
    </source>
</evidence>
<organism evidence="1 2">
    <name type="scientific">Marinifilum flexuosum</name>
    <dbReference type="NCBI Taxonomy" id="1117708"/>
    <lineage>
        <taxon>Bacteria</taxon>
        <taxon>Pseudomonadati</taxon>
        <taxon>Bacteroidota</taxon>
        <taxon>Bacteroidia</taxon>
        <taxon>Marinilabiliales</taxon>
        <taxon>Marinifilaceae</taxon>
    </lineage>
</organism>
<reference evidence="1 2" key="1">
    <citation type="submission" date="2018-09" db="EMBL/GenBank/DDBJ databases">
        <title>Genomic Encyclopedia of Archaeal and Bacterial Type Strains, Phase II (KMG-II): from individual species to whole genera.</title>
        <authorList>
            <person name="Goeker M."/>
        </authorList>
    </citation>
    <scope>NUCLEOTIDE SEQUENCE [LARGE SCALE GENOMIC DNA]</scope>
    <source>
        <strain evidence="1 2">DSM 21950</strain>
    </source>
</reference>